<dbReference type="PANTHER" id="PTHR43776">
    <property type="entry name" value="TRANSPORT ATP-BINDING PROTEIN"/>
    <property type="match status" value="1"/>
</dbReference>
<dbReference type="NCBIfam" id="NF007739">
    <property type="entry name" value="PRK10419.1"/>
    <property type="match status" value="2"/>
</dbReference>
<gene>
    <name evidence="15" type="ORF">CES86_0014</name>
    <name evidence="14" type="ORF">F9L03_14350</name>
</gene>
<sequence length="573" mass="62629">MVSSKPPILSIRDLCVDFPSRHGTFSAVRNVSFDIAAGEILGIVGESGAGKSTVGAAITGLLQPPGFISAGEVRLSGDIIDARNIKAMQALRGKRISTIFQDPLTSLNPLFTIERQLVDTIRTHRPMSKADAKAEAVRQLEVVGIPEPARRIKNWPHEFSGGMRQRAVIALALCSEPELIIADEPTTALDVSVQAQILELIRKLALERGVAVMLITHDMGAIAQIADRVAVMRAGEIVELNETQAVLETPQHEYSRALISVVPRGDVKLDRFPVAGAPKNIDIAMQWLLQGNTDSASSINDALVELRHVEQIYGGKSLFFGKASGGFKALHDINLDIRQGEVMGLVGESGSGKSTMARIFAGLTRPSLGQMFFGGQDVFAAPFPVRQQIRRDTQMVFQDPYSSLNSQMRVGDIIAEPMVHYGLATSRRQAEPIMLELLNAVGLDATAARRYPHAFSGGQRQRISIARALASRPRFLICDEPTSALDVSIQAQILNLLKDLQQKLSLTILFISHDLPVVRQICDRITVLQQGRICEINATEDLFGSPQHAYTTNLLSMIPDMRRRTHCLMGEMA</sequence>
<evidence type="ECO:0000313" key="16">
    <source>
        <dbReference type="Proteomes" id="UP000216363"/>
    </source>
</evidence>
<keyword evidence="7 15" id="KW-0067">ATP-binding</keyword>
<evidence type="ECO:0000256" key="7">
    <source>
        <dbReference type="ARBA" id="ARBA00022840"/>
    </source>
</evidence>
<keyword evidence="3" id="KW-0813">Transport</keyword>
<keyword evidence="9" id="KW-0653">Protein transport</keyword>
<keyword evidence="10" id="KW-1278">Translocase</keyword>
<dbReference type="GO" id="GO:0015833">
    <property type="term" value="P:peptide transport"/>
    <property type="evidence" value="ECO:0007669"/>
    <property type="project" value="UniProtKB-KW"/>
</dbReference>
<dbReference type="InterPro" id="IPR027417">
    <property type="entry name" value="P-loop_NTPase"/>
</dbReference>
<dbReference type="GO" id="GO:0005524">
    <property type="term" value="F:ATP binding"/>
    <property type="evidence" value="ECO:0007669"/>
    <property type="project" value="UniProtKB-KW"/>
</dbReference>
<keyword evidence="11" id="KW-0472">Membrane</keyword>
<dbReference type="EMBL" id="WBWF01000009">
    <property type="protein sequence ID" value="KAB2703246.1"/>
    <property type="molecule type" value="Genomic_DNA"/>
</dbReference>
<evidence type="ECO:0000256" key="6">
    <source>
        <dbReference type="ARBA" id="ARBA00022741"/>
    </source>
</evidence>
<proteinExistence type="inferred from homology"/>
<feature type="domain" description="ABC transporter" evidence="13">
    <location>
        <begin position="9"/>
        <end position="259"/>
    </location>
</feature>
<keyword evidence="17" id="KW-1185">Reference proteome</keyword>
<dbReference type="EC" id="3.6.3.24" evidence="15"/>
<dbReference type="InterPro" id="IPR003439">
    <property type="entry name" value="ABC_transporter-like_ATP-bd"/>
</dbReference>
<dbReference type="AlphaFoldDB" id="A0A256GZF3"/>
<evidence type="ECO:0000256" key="1">
    <source>
        <dbReference type="ARBA" id="ARBA00004417"/>
    </source>
</evidence>
<evidence type="ECO:0000259" key="13">
    <source>
        <dbReference type="PROSITE" id="PS50893"/>
    </source>
</evidence>
<dbReference type="InterPro" id="IPR013563">
    <property type="entry name" value="Oligopep_ABC_C"/>
</dbReference>
<dbReference type="SUPFAM" id="SSF52540">
    <property type="entry name" value="P-loop containing nucleoside triphosphate hydrolases"/>
    <property type="match status" value="2"/>
</dbReference>
<comment type="subcellular location">
    <subcellularLocation>
        <location evidence="1">Cell inner membrane</location>
        <topology evidence="1">Peripheral membrane protein</topology>
    </subcellularLocation>
</comment>
<dbReference type="EMBL" id="NNRN01000029">
    <property type="protein sequence ID" value="OYR32358.1"/>
    <property type="molecule type" value="Genomic_DNA"/>
</dbReference>
<dbReference type="GO" id="GO:0005886">
    <property type="term" value="C:plasma membrane"/>
    <property type="evidence" value="ECO:0007669"/>
    <property type="project" value="UniProtKB-SubCell"/>
</dbReference>
<evidence type="ECO:0000256" key="4">
    <source>
        <dbReference type="ARBA" id="ARBA00022475"/>
    </source>
</evidence>
<dbReference type="GO" id="GO:0016887">
    <property type="term" value="F:ATP hydrolysis activity"/>
    <property type="evidence" value="ECO:0007669"/>
    <property type="project" value="InterPro"/>
</dbReference>
<evidence type="ECO:0000256" key="9">
    <source>
        <dbReference type="ARBA" id="ARBA00022927"/>
    </source>
</evidence>
<dbReference type="GO" id="GO:0055085">
    <property type="term" value="P:transmembrane transport"/>
    <property type="evidence" value="ECO:0007669"/>
    <property type="project" value="UniProtKB-ARBA"/>
</dbReference>
<dbReference type="Proteomes" id="UP000216363">
    <property type="component" value="Unassembled WGS sequence"/>
</dbReference>
<comment type="similarity">
    <text evidence="2">Belongs to the ABC transporter superfamily.</text>
</comment>
<keyword evidence="5" id="KW-0997">Cell inner membrane</keyword>
<evidence type="ECO:0000256" key="8">
    <source>
        <dbReference type="ARBA" id="ARBA00022856"/>
    </source>
</evidence>
<evidence type="ECO:0000313" key="17">
    <source>
        <dbReference type="Proteomes" id="UP000435957"/>
    </source>
</evidence>
<dbReference type="Pfam" id="PF00005">
    <property type="entry name" value="ABC_tran"/>
    <property type="match status" value="2"/>
</dbReference>
<dbReference type="GO" id="GO:0015031">
    <property type="term" value="P:protein transport"/>
    <property type="evidence" value="ECO:0007669"/>
    <property type="project" value="UniProtKB-KW"/>
</dbReference>
<keyword evidence="8" id="KW-0571">Peptide transport</keyword>
<reference evidence="15 16" key="1">
    <citation type="submission" date="2017-07" db="EMBL/GenBank/DDBJ databases">
        <title>Draft genome of Ochrobactrum lupini type strain LUP21.</title>
        <authorList>
            <person name="Krzyzanowska D.M."/>
            <person name="Jafra S."/>
        </authorList>
    </citation>
    <scope>NUCLEOTIDE SEQUENCE [LARGE SCALE GENOMIC DNA]</scope>
    <source>
        <strain evidence="15 16">LUP21</strain>
    </source>
</reference>
<name>A0A256GZF3_9HYPH</name>
<dbReference type="InterPro" id="IPR003593">
    <property type="entry name" value="AAA+_ATPase"/>
</dbReference>
<comment type="function">
    <text evidence="12">Probably part of an ABC transporter complex that could be involved in peptide import. Probably responsible for energy coupling to the transport system.</text>
</comment>
<evidence type="ECO:0000313" key="15">
    <source>
        <dbReference type="EMBL" id="OYR32358.1"/>
    </source>
</evidence>
<comment type="caution">
    <text evidence="15">The sequence shown here is derived from an EMBL/GenBank/DDBJ whole genome shotgun (WGS) entry which is preliminary data.</text>
</comment>
<evidence type="ECO:0000256" key="10">
    <source>
        <dbReference type="ARBA" id="ARBA00022967"/>
    </source>
</evidence>
<dbReference type="FunFam" id="3.40.50.300:FF:000016">
    <property type="entry name" value="Oligopeptide ABC transporter ATP-binding component"/>
    <property type="match status" value="1"/>
</dbReference>
<evidence type="ECO:0000256" key="11">
    <source>
        <dbReference type="ARBA" id="ARBA00023136"/>
    </source>
</evidence>
<organism evidence="15 16">
    <name type="scientific">Brucella lupini</name>
    <dbReference type="NCBI Taxonomy" id="255457"/>
    <lineage>
        <taxon>Bacteria</taxon>
        <taxon>Pseudomonadati</taxon>
        <taxon>Pseudomonadota</taxon>
        <taxon>Alphaproteobacteria</taxon>
        <taxon>Hyphomicrobiales</taxon>
        <taxon>Brucellaceae</taxon>
        <taxon>Brucella/Ochrobactrum group</taxon>
        <taxon>Brucella</taxon>
    </lineage>
</organism>
<dbReference type="PANTHER" id="PTHR43776:SF7">
    <property type="entry name" value="D,D-DIPEPTIDE TRANSPORT ATP-BINDING PROTEIN DDPF-RELATED"/>
    <property type="match status" value="1"/>
</dbReference>
<evidence type="ECO:0000256" key="2">
    <source>
        <dbReference type="ARBA" id="ARBA00005417"/>
    </source>
</evidence>
<accession>A0A256GZF3</accession>
<dbReference type="Gene3D" id="3.40.50.300">
    <property type="entry name" value="P-loop containing nucleotide triphosphate hydrolases"/>
    <property type="match status" value="2"/>
</dbReference>
<evidence type="ECO:0000313" key="14">
    <source>
        <dbReference type="EMBL" id="KAB2703246.1"/>
    </source>
</evidence>
<evidence type="ECO:0000256" key="12">
    <source>
        <dbReference type="ARBA" id="ARBA00025070"/>
    </source>
</evidence>
<keyword evidence="6" id="KW-0547">Nucleotide-binding</keyword>
<keyword evidence="15" id="KW-0378">Hydrolase</keyword>
<dbReference type="NCBIfam" id="NF008453">
    <property type="entry name" value="PRK11308.1"/>
    <property type="match status" value="2"/>
</dbReference>
<reference evidence="14 17" key="2">
    <citation type="submission" date="2019-09" db="EMBL/GenBank/DDBJ databases">
        <title>Taxonomic organization of the family Brucellaceae based on a phylogenomic approach.</title>
        <authorList>
            <person name="Leclercq S."/>
            <person name="Cloeckaert A."/>
            <person name="Zygmunt M.S."/>
        </authorList>
    </citation>
    <scope>NUCLEOTIDE SEQUENCE [LARGE SCALE GENOMIC DNA]</scope>
    <source>
        <strain evidence="14 17">LUP23</strain>
    </source>
</reference>
<dbReference type="Pfam" id="PF08352">
    <property type="entry name" value="oligo_HPY"/>
    <property type="match status" value="2"/>
</dbReference>
<dbReference type="Proteomes" id="UP000435957">
    <property type="component" value="Unassembled WGS sequence"/>
</dbReference>
<dbReference type="InterPro" id="IPR017871">
    <property type="entry name" value="ABC_transporter-like_CS"/>
</dbReference>
<dbReference type="SMART" id="SM00382">
    <property type="entry name" value="AAA"/>
    <property type="match status" value="2"/>
</dbReference>
<dbReference type="RefSeq" id="WP_094513492.1">
    <property type="nucleotide sequence ID" value="NZ_JBHEEP010000007.1"/>
</dbReference>
<dbReference type="PROSITE" id="PS00211">
    <property type="entry name" value="ABC_TRANSPORTER_1"/>
    <property type="match status" value="2"/>
</dbReference>
<evidence type="ECO:0000256" key="3">
    <source>
        <dbReference type="ARBA" id="ARBA00022448"/>
    </source>
</evidence>
<dbReference type="PROSITE" id="PS50893">
    <property type="entry name" value="ABC_TRANSPORTER_2"/>
    <property type="match status" value="2"/>
</dbReference>
<dbReference type="InterPro" id="IPR050319">
    <property type="entry name" value="ABC_transp_ATP-bind"/>
</dbReference>
<evidence type="ECO:0000256" key="5">
    <source>
        <dbReference type="ARBA" id="ARBA00022519"/>
    </source>
</evidence>
<keyword evidence="4" id="KW-1003">Cell membrane</keyword>
<protein>
    <submittedName>
        <fullName evidence="14">ABC transporter ATP-binding protein</fullName>
    </submittedName>
    <submittedName>
        <fullName evidence="15">Nickel import ATP-binding protein NikE</fullName>
        <ecNumber evidence="15">3.6.3.24</ecNumber>
    </submittedName>
</protein>
<dbReference type="CDD" id="cd03257">
    <property type="entry name" value="ABC_NikE_OppD_transporters"/>
    <property type="match status" value="2"/>
</dbReference>
<feature type="domain" description="ABC transporter" evidence="13">
    <location>
        <begin position="304"/>
        <end position="555"/>
    </location>
</feature>